<dbReference type="SUPFAM" id="SSF52317">
    <property type="entry name" value="Class I glutamine amidotransferase-like"/>
    <property type="match status" value="1"/>
</dbReference>
<keyword evidence="2" id="KW-0961">Cell wall biogenesis/degradation</keyword>
<keyword evidence="2" id="KW-0133">Cell shape</keyword>
<dbReference type="Gene3D" id="3.40.50.880">
    <property type="match status" value="1"/>
</dbReference>
<evidence type="ECO:0000259" key="3">
    <source>
        <dbReference type="Pfam" id="PF07685"/>
    </source>
</evidence>
<evidence type="ECO:0000313" key="4">
    <source>
        <dbReference type="EMBL" id="PJJ55330.1"/>
    </source>
</evidence>
<comment type="caution">
    <text evidence="2">Lacks conserved residue(s) required for the propagation of feature annotation.</text>
</comment>
<dbReference type="GO" id="GO:0071555">
    <property type="term" value="P:cell wall organization"/>
    <property type="evidence" value="ECO:0007669"/>
    <property type="project" value="UniProtKB-KW"/>
</dbReference>
<dbReference type="AlphaFoldDB" id="A0A2M9BBK8"/>
<evidence type="ECO:0000313" key="5">
    <source>
        <dbReference type="Proteomes" id="UP000230161"/>
    </source>
</evidence>
<dbReference type="Proteomes" id="UP000230161">
    <property type="component" value="Unassembled WGS sequence"/>
</dbReference>
<dbReference type="HAMAP" id="MF_02213">
    <property type="entry name" value="Lipid_II_synth_GatD"/>
    <property type="match status" value="1"/>
</dbReference>
<comment type="pathway">
    <text evidence="2">Cell wall biogenesis; peptidoglycan biosynthesis.</text>
</comment>
<comment type="catalytic activity">
    <reaction evidence="2">
        <text>L-glutamine + H2O = L-glutamate + NH4(+)</text>
        <dbReference type="Rhea" id="RHEA:15889"/>
        <dbReference type="ChEBI" id="CHEBI:15377"/>
        <dbReference type="ChEBI" id="CHEBI:28938"/>
        <dbReference type="ChEBI" id="CHEBI:29985"/>
        <dbReference type="ChEBI" id="CHEBI:58359"/>
        <dbReference type="EC" id="3.5.1.2"/>
    </reaction>
</comment>
<dbReference type="Pfam" id="PF07685">
    <property type="entry name" value="GATase_3"/>
    <property type="match status" value="1"/>
</dbReference>
<comment type="similarity">
    <text evidence="2">Belongs to the CobB/CobQ family. GatD subfamily.</text>
</comment>
<dbReference type="InterPro" id="IPR011698">
    <property type="entry name" value="GATase_3"/>
</dbReference>
<keyword evidence="2" id="KW-0378">Hydrolase</keyword>
<proteinExistence type="inferred from homology"/>
<feature type="binding site" evidence="2">
    <location>
        <position position="127"/>
    </location>
    <ligand>
        <name>substrate</name>
    </ligand>
</feature>
<accession>A0A2M9BBK8</accession>
<name>A0A2M9BBK8_9MICO</name>
<feature type="active site" evidence="2">
    <location>
        <position position="200"/>
    </location>
</feature>
<dbReference type="GO" id="GO:0008360">
    <property type="term" value="P:regulation of cell shape"/>
    <property type="evidence" value="ECO:0007669"/>
    <property type="project" value="UniProtKB-KW"/>
</dbReference>
<keyword evidence="5" id="KW-1185">Reference proteome</keyword>
<keyword evidence="2" id="KW-0573">Peptidoglycan synthesis</keyword>
<organism evidence="4 5">
    <name type="scientific">Compostimonas suwonensis</name>
    <dbReference type="NCBI Taxonomy" id="1048394"/>
    <lineage>
        <taxon>Bacteria</taxon>
        <taxon>Bacillati</taxon>
        <taxon>Actinomycetota</taxon>
        <taxon>Actinomycetes</taxon>
        <taxon>Micrococcales</taxon>
        <taxon>Microbacteriaceae</taxon>
        <taxon>Compostimonas</taxon>
    </lineage>
</organism>
<sequence>MSDILTVVSVLPALLDTNGDASNARVLARRAGWAGFEARVVEVSTAAELPERVDLVVLGSGADAEFVDAIDAAQPLRSALQDWIDEGVPLLAVGTGWELLSAGVDDRAGAFETLGLLPGRAVARTRRVSDDLVVESGFGRLIGYENHAHDYLLPEGVSPLGTVRVGSGNGDAVGGAGEGVAGAARGEGLVQGSAIGTHLHGPVLAKNPSLADHLLGTAIERSRGVVYETVSAEARHVDDIARAARNRIAVRLELGIES</sequence>
<keyword evidence="1 2" id="KW-0315">Glutamine amidotransferase</keyword>
<dbReference type="EC" id="3.5.1.2" evidence="2"/>
<dbReference type="GO" id="GO:0004359">
    <property type="term" value="F:glutaminase activity"/>
    <property type="evidence" value="ECO:0007669"/>
    <property type="project" value="UniProtKB-UniRule"/>
</dbReference>
<dbReference type="PROSITE" id="PS51274">
    <property type="entry name" value="GATASE_COBBQ"/>
    <property type="match status" value="1"/>
</dbReference>
<reference evidence="4 5" key="1">
    <citation type="submission" date="2017-11" db="EMBL/GenBank/DDBJ databases">
        <title>Genomic Encyclopedia of Archaeal and Bacterial Type Strains, Phase II (KMG-II): From Individual Species to Whole Genera.</title>
        <authorList>
            <person name="Goeker M."/>
        </authorList>
    </citation>
    <scope>NUCLEOTIDE SEQUENCE [LARGE SCALE GENOMIC DNA]</scope>
    <source>
        <strain evidence="4 5">DSM 25625</strain>
    </source>
</reference>
<dbReference type="OrthoDB" id="9782045at2"/>
<feature type="domain" description="CobB/CobQ-like glutamine amidotransferase" evidence="3">
    <location>
        <begin position="39"/>
        <end position="207"/>
    </location>
</feature>
<dbReference type="GO" id="GO:0009252">
    <property type="term" value="P:peptidoglycan biosynthetic process"/>
    <property type="evidence" value="ECO:0007669"/>
    <property type="project" value="UniProtKB-UniRule"/>
</dbReference>
<dbReference type="GO" id="GO:0140282">
    <property type="term" value="F:carbon-nitrogen ligase activity on lipid II"/>
    <property type="evidence" value="ECO:0007669"/>
    <property type="project" value="UniProtKB-UniRule"/>
</dbReference>
<dbReference type="InterPro" id="IPR043702">
    <property type="entry name" value="Lipid_II_synth_GatD"/>
</dbReference>
<dbReference type="EMBL" id="PGFB01000006">
    <property type="protein sequence ID" value="PJJ55330.1"/>
    <property type="molecule type" value="Genomic_DNA"/>
</dbReference>
<dbReference type="InterPro" id="IPR029062">
    <property type="entry name" value="Class_I_gatase-like"/>
</dbReference>
<gene>
    <name evidence="2" type="primary">gatD</name>
    <name evidence="4" type="ORF">CLV54_3220</name>
</gene>
<comment type="subunit">
    <text evidence="2">Forms a heterodimer with MurT.</text>
</comment>
<protein>
    <recommendedName>
        <fullName evidence="2">Lipid II isoglutaminyl synthase (glutamine-hydrolyzing) subunit GatD</fullName>
        <ecNumber evidence="2">6.3.5.13</ecNumber>
    </recommendedName>
    <alternativeName>
        <fullName evidence="2">Lipid II isoglutaminyl synthase glutaminase subunit</fullName>
        <ecNumber evidence="2">3.5.1.2</ecNumber>
    </alternativeName>
</protein>
<comment type="function">
    <text evidence="2">The lipid II isoglutaminyl synthase complex catalyzes the formation of alpha-D-isoglutamine in the cell wall lipid II stem peptide. The GatD subunit catalyzes the hydrolysis of glutamine to glutamate and ammonia. The resulting ammonia molecule is channeled to the active site of MurT.</text>
</comment>
<dbReference type="EC" id="6.3.5.13" evidence="2"/>
<comment type="caution">
    <text evidence="4">The sequence shown here is derived from an EMBL/GenBank/DDBJ whole genome shotgun (WGS) entry which is preliminary data.</text>
</comment>
<comment type="catalytic activity">
    <reaction evidence="2">
        <text>beta-D-GlcNAc-(1-&gt;4)-Mur2Ac(oyl-L-Ala-gamma-D-Glu-L-Lys-D-Ala-D-Ala)-di-trans,octa-cis-undecaprenyl diphosphate + L-glutamine + ATP + H2O = beta-D-GlcNAc-(1-&gt;4)-Mur2Ac(oyl-L-Ala-D-isoglutaminyl-L-Lys-D-Ala-D-Ala)-di-trans,octa-cis-undecaprenyl diphosphate + L-glutamate + ADP + phosphate + H(+)</text>
        <dbReference type="Rhea" id="RHEA:57928"/>
        <dbReference type="ChEBI" id="CHEBI:15377"/>
        <dbReference type="ChEBI" id="CHEBI:15378"/>
        <dbReference type="ChEBI" id="CHEBI:29985"/>
        <dbReference type="ChEBI" id="CHEBI:30616"/>
        <dbReference type="ChEBI" id="CHEBI:43474"/>
        <dbReference type="ChEBI" id="CHEBI:58359"/>
        <dbReference type="ChEBI" id="CHEBI:60033"/>
        <dbReference type="ChEBI" id="CHEBI:62233"/>
        <dbReference type="ChEBI" id="CHEBI:456216"/>
        <dbReference type="EC" id="6.3.5.13"/>
    </reaction>
</comment>
<evidence type="ECO:0000256" key="2">
    <source>
        <dbReference type="HAMAP-Rule" id="MF_02213"/>
    </source>
</evidence>
<dbReference type="RefSeq" id="WP_100345988.1">
    <property type="nucleotide sequence ID" value="NZ_PGFB01000006.1"/>
</dbReference>
<evidence type="ECO:0000256" key="1">
    <source>
        <dbReference type="ARBA" id="ARBA00022962"/>
    </source>
</evidence>
<dbReference type="UniPathway" id="UPA00219"/>
<keyword evidence="2" id="KW-0436">Ligase</keyword>